<feature type="domain" description="Tyrosinase copper-binding" evidence="7">
    <location>
        <begin position="393"/>
        <end position="404"/>
    </location>
</feature>
<keyword evidence="4" id="KW-0186">Copper</keyword>
<gene>
    <name evidence="8" type="primary">proPO</name>
</gene>
<dbReference type="OrthoDB" id="8119704at2759"/>
<dbReference type="GO" id="GO:0016491">
    <property type="term" value="F:oxidoreductase activity"/>
    <property type="evidence" value="ECO:0007669"/>
    <property type="project" value="InterPro"/>
</dbReference>
<proteinExistence type="predicted"/>
<protein>
    <submittedName>
        <fullName evidence="8">Prophenoloxidase</fullName>
    </submittedName>
</protein>
<dbReference type="InterPro" id="IPR005204">
    <property type="entry name" value="Hemocyanin_N"/>
</dbReference>
<dbReference type="Gene3D" id="2.60.40.1520">
    <property type="entry name" value="Hemocyanin, C-terminal domain"/>
    <property type="match status" value="1"/>
</dbReference>
<evidence type="ECO:0000256" key="3">
    <source>
        <dbReference type="ARBA" id="ARBA00022723"/>
    </source>
</evidence>
<dbReference type="PANTHER" id="PTHR11511">
    <property type="entry name" value="LARVAL STORAGE PROTEIN/PHENOLOXIDASE"/>
    <property type="match status" value="1"/>
</dbReference>
<dbReference type="GO" id="GO:0046872">
    <property type="term" value="F:metal ion binding"/>
    <property type="evidence" value="ECO:0007669"/>
    <property type="project" value="UniProtKB-KW"/>
</dbReference>
<dbReference type="GO" id="GO:0005576">
    <property type="term" value="C:extracellular region"/>
    <property type="evidence" value="ECO:0007669"/>
    <property type="project" value="UniProtKB-SubCell"/>
</dbReference>
<reference evidence="8" key="1">
    <citation type="journal article" date="2021" name="Aquaculture">
        <title>The SNP polymorphisms associated with WSSV-resistance of prophenoloxidase in red swamp crayfish (Procambarus clarkii) and its immune response against white spot syndrome virus (WSSV).</title>
        <authorList>
            <person name="Zhang L."/>
            <person name="Li Y."/>
            <person name="Wu M."/>
            <person name="Ouyang H."/>
            <person name="Shi R."/>
        </authorList>
    </citation>
    <scope>NUCLEOTIDE SEQUENCE</scope>
    <source>
        <tissue evidence="8">Muscle</tissue>
    </source>
</reference>
<organism evidence="8">
    <name type="scientific">Procambarus clarkii</name>
    <name type="common">Red swamp crayfish</name>
    <dbReference type="NCBI Taxonomy" id="6728"/>
    <lineage>
        <taxon>Eukaryota</taxon>
        <taxon>Metazoa</taxon>
        <taxon>Ecdysozoa</taxon>
        <taxon>Arthropoda</taxon>
        <taxon>Crustacea</taxon>
        <taxon>Multicrustacea</taxon>
        <taxon>Malacostraca</taxon>
        <taxon>Eumalacostraca</taxon>
        <taxon>Eucarida</taxon>
        <taxon>Decapoda</taxon>
        <taxon>Pleocyemata</taxon>
        <taxon>Astacidea</taxon>
        <taxon>Astacoidea</taxon>
        <taxon>Cambaridae</taxon>
        <taxon>Procambarus</taxon>
    </lineage>
</organism>
<dbReference type="PRINTS" id="PR00187">
    <property type="entry name" value="HAEMOCYANIN"/>
</dbReference>
<dbReference type="InterPro" id="IPR008922">
    <property type="entry name" value="Di-copper_centre_dom_sf"/>
</dbReference>
<feature type="compositionally biased region" description="Polar residues" evidence="6">
    <location>
        <begin position="30"/>
        <end position="45"/>
    </location>
</feature>
<feature type="region of interest" description="Disordered" evidence="6">
    <location>
        <begin position="22"/>
        <end position="45"/>
    </location>
</feature>
<dbReference type="PROSITE" id="PS00498">
    <property type="entry name" value="TYROSINASE_2"/>
    <property type="match status" value="1"/>
</dbReference>
<dbReference type="InterPro" id="IPR037020">
    <property type="entry name" value="Hemocyanin_C_sf"/>
</dbReference>
<sequence>MANVQAQMLKLFERPYDPMNLRRSDVPTGSADTVSTRAGTSPGNTVTVRSRPEINKNSLGLTTSVPRGVVFCYFLKSHRQAARCLCDIFMRARTSTDLMELALNVRDQVNESLFIYALSFTILRKQELRSVRLPPIVEVFPQKFIPTEDLTKMQVEMNRTPASQTTPMVIEYGADFANTTLKPEHRVSYWREDYGINSHHWHWHLVYPIDMNVNWDRKGELFYYMHQQMIARYDMERLSVNLKRVEKLENWREPIPDGYFSKLTVNNSGRPWGTRQDNTLLKDLRRNEFGLDVTDISDMELWRSRLMDAIHQGYMLNRNGERIPLSDNVTTGKRGIDISADAFEADGQLSPNFLFYGDLHNIGHLMLAFCHDSDNAHMEEMGVVGDNTTAMRDPVFYRWHKFVDDVFQEYKLTQPPYTMEDLTLPGVVLDKVGVVRDNQLNTLTTGWNVREFEASRGSDFNSTNPVMLRITHLDHAPFDYHLQITNNTGKSKPATVRIFMAPKHNERGLEMGFMEQRLLWAEMDKFTENLKPGKNQIVRPSSESSITTSSEFTFRSLEAVNPAMPGAPQNTEANFCGCGWPDHLLLPRSKPEGMTYQLFFMLTDLDKDKVDQPAVRRCADAVSFCGILDAKFPDKRPMGFPFDRRPPPSLQDAEVTSAADYARLGNITIQDITITFLNNNLQKSNN</sequence>
<dbReference type="PROSITE" id="PS00210">
    <property type="entry name" value="HEMOCYANIN_2"/>
    <property type="match status" value="1"/>
</dbReference>
<dbReference type="Gene3D" id="1.10.1280.10">
    <property type="entry name" value="Di-copper center containing domain from catechol oxidase"/>
    <property type="match status" value="1"/>
</dbReference>
<dbReference type="InterPro" id="IPR005203">
    <property type="entry name" value="Hemocyanin_C"/>
</dbReference>
<dbReference type="Pfam" id="PF00372">
    <property type="entry name" value="Hemocyanin_M"/>
    <property type="match status" value="1"/>
</dbReference>
<comment type="subcellular location">
    <subcellularLocation>
        <location evidence="1">Secreted</location>
    </subcellularLocation>
</comment>
<evidence type="ECO:0000256" key="2">
    <source>
        <dbReference type="ARBA" id="ARBA00022525"/>
    </source>
</evidence>
<keyword evidence="2" id="KW-0964">Secreted</keyword>
<dbReference type="SUPFAM" id="SSF48050">
    <property type="entry name" value="Hemocyanin, N-terminal domain"/>
    <property type="match status" value="1"/>
</dbReference>
<dbReference type="EMBL" id="MT720690">
    <property type="protein sequence ID" value="QQH14665.1"/>
    <property type="molecule type" value="Genomic_DNA"/>
</dbReference>
<keyword evidence="5" id="KW-1015">Disulfide bond</keyword>
<evidence type="ECO:0000256" key="4">
    <source>
        <dbReference type="ARBA" id="ARBA00023008"/>
    </source>
</evidence>
<dbReference type="SUPFAM" id="SSF81296">
    <property type="entry name" value="E set domains"/>
    <property type="match status" value="1"/>
</dbReference>
<evidence type="ECO:0000313" key="8">
    <source>
        <dbReference type="EMBL" id="QQH14665.1"/>
    </source>
</evidence>
<dbReference type="Pfam" id="PF03722">
    <property type="entry name" value="Hemocyanin_N"/>
    <property type="match status" value="1"/>
</dbReference>
<name>A0A7T5Y1V8_PROCL</name>
<evidence type="ECO:0000256" key="6">
    <source>
        <dbReference type="SAM" id="MobiDB-lite"/>
    </source>
</evidence>
<evidence type="ECO:0000256" key="1">
    <source>
        <dbReference type="ARBA" id="ARBA00004613"/>
    </source>
</evidence>
<evidence type="ECO:0000259" key="7">
    <source>
        <dbReference type="PROSITE" id="PS00498"/>
    </source>
</evidence>
<dbReference type="InterPro" id="IPR036697">
    <property type="entry name" value="Hemocyanin_N_sf"/>
</dbReference>
<dbReference type="Gene3D" id="1.20.1370.10">
    <property type="entry name" value="Hemocyanin, N-terminal domain"/>
    <property type="match status" value="1"/>
</dbReference>
<keyword evidence="3" id="KW-0479">Metal-binding</keyword>
<dbReference type="PANTHER" id="PTHR11511:SF4">
    <property type="entry name" value="PHENOLOXIDASE 2-RELATED"/>
    <property type="match status" value="1"/>
</dbReference>
<dbReference type="InterPro" id="IPR013788">
    <property type="entry name" value="Hemocyanin/hexamerin"/>
</dbReference>
<evidence type="ECO:0000256" key="5">
    <source>
        <dbReference type="ARBA" id="ARBA00023157"/>
    </source>
</evidence>
<dbReference type="SUPFAM" id="SSF48056">
    <property type="entry name" value="Di-copper centre-containing domain"/>
    <property type="match status" value="1"/>
</dbReference>
<dbReference type="InterPro" id="IPR002227">
    <property type="entry name" value="Tyrosinase_Cu-bd"/>
</dbReference>
<dbReference type="AlphaFoldDB" id="A0A7T5Y1V8"/>
<dbReference type="InterPro" id="IPR000896">
    <property type="entry name" value="Hemocyanin/hexamerin_mid_dom"/>
</dbReference>
<dbReference type="Pfam" id="PF03723">
    <property type="entry name" value="Hemocyanin_C"/>
    <property type="match status" value="1"/>
</dbReference>
<accession>A0A7T5Y1V8</accession>
<dbReference type="InterPro" id="IPR014756">
    <property type="entry name" value="Ig_E-set"/>
</dbReference>
<dbReference type="FunFam" id="2.60.40.1520:FF:000001">
    <property type="entry name" value="Hemocyanin subunit 2"/>
    <property type="match status" value="1"/>
</dbReference>